<comment type="caution">
    <text evidence="10">The sequence shown here is derived from an EMBL/GenBank/DDBJ whole genome shotgun (WGS) entry which is preliminary data.</text>
</comment>
<name>A0AAW2WKB6_9LAMI</name>
<organism evidence="10">
    <name type="scientific">Sesamum latifolium</name>
    <dbReference type="NCBI Taxonomy" id="2727402"/>
    <lineage>
        <taxon>Eukaryota</taxon>
        <taxon>Viridiplantae</taxon>
        <taxon>Streptophyta</taxon>
        <taxon>Embryophyta</taxon>
        <taxon>Tracheophyta</taxon>
        <taxon>Spermatophyta</taxon>
        <taxon>Magnoliopsida</taxon>
        <taxon>eudicotyledons</taxon>
        <taxon>Gunneridae</taxon>
        <taxon>Pentapetalae</taxon>
        <taxon>asterids</taxon>
        <taxon>lamiids</taxon>
        <taxon>Lamiales</taxon>
        <taxon>Pedaliaceae</taxon>
        <taxon>Sesamum</taxon>
    </lineage>
</organism>
<feature type="domain" description="Myb-like" evidence="8">
    <location>
        <begin position="8"/>
        <end position="60"/>
    </location>
</feature>
<protein>
    <submittedName>
        <fullName evidence="10">Transcription factor</fullName>
    </submittedName>
</protein>
<evidence type="ECO:0000256" key="6">
    <source>
        <dbReference type="ARBA" id="ARBA00023242"/>
    </source>
</evidence>
<dbReference type="PROSITE" id="PS51294">
    <property type="entry name" value="HTH_MYB"/>
    <property type="match status" value="2"/>
</dbReference>
<evidence type="ECO:0000256" key="4">
    <source>
        <dbReference type="ARBA" id="ARBA00023125"/>
    </source>
</evidence>
<keyword evidence="2" id="KW-0677">Repeat</keyword>
<proteinExistence type="predicted"/>
<dbReference type="GO" id="GO:0005634">
    <property type="term" value="C:nucleus"/>
    <property type="evidence" value="ECO:0007669"/>
    <property type="project" value="UniProtKB-SubCell"/>
</dbReference>
<evidence type="ECO:0000259" key="9">
    <source>
        <dbReference type="PROSITE" id="PS51294"/>
    </source>
</evidence>
<accession>A0AAW2WKB6</accession>
<feature type="domain" description="Myb-like" evidence="8">
    <location>
        <begin position="61"/>
        <end position="111"/>
    </location>
</feature>
<dbReference type="FunFam" id="1.10.10.60:FF:000185">
    <property type="entry name" value="MYB transcription factor"/>
    <property type="match status" value="1"/>
</dbReference>
<evidence type="ECO:0000256" key="5">
    <source>
        <dbReference type="ARBA" id="ARBA00023163"/>
    </source>
</evidence>
<dbReference type="AlphaFoldDB" id="A0AAW2WKB6"/>
<dbReference type="GO" id="GO:0003677">
    <property type="term" value="F:DNA binding"/>
    <property type="evidence" value="ECO:0007669"/>
    <property type="project" value="UniProtKB-KW"/>
</dbReference>
<dbReference type="InterPro" id="IPR017930">
    <property type="entry name" value="Myb_dom"/>
</dbReference>
<dbReference type="CDD" id="cd00167">
    <property type="entry name" value="SANT"/>
    <property type="match status" value="2"/>
</dbReference>
<dbReference type="SUPFAM" id="SSF46689">
    <property type="entry name" value="Homeodomain-like"/>
    <property type="match status" value="1"/>
</dbReference>
<evidence type="ECO:0000256" key="3">
    <source>
        <dbReference type="ARBA" id="ARBA00023015"/>
    </source>
</evidence>
<reference evidence="10" key="2">
    <citation type="journal article" date="2024" name="Plant">
        <title>Genomic evolution and insights into agronomic trait innovations of Sesamum species.</title>
        <authorList>
            <person name="Miao H."/>
            <person name="Wang L."/>
            <person name="Qu L."/>
            <person name="Liu H."/>
            <person name="Sun Y."/>
            <person name="Le M."/>
            <person name="Wang Q."/>
            <person name="Wei S."/>
            <person name="Zheng Y."/>
            <person name="Lin W."/>
            <person name="Duan Y."/>
            <person name="Cao H."/>
            <person name="Xiong S."/>
            <person name="Wang X."/>
            <person name="Wei L."/>
            <person name="Li C."/>
            <person name="Ma Q."/>
            <person name="Ju M."/>
            <person name="Zhao R."/>
            <person name="Li G."/>
            <person name="Mu C."/>
            <person name="Tian Q."/>
            <person name="Mei H."/>
            <person name="Zhang T."/>
            <person name="Gao T."/>
            <person name="Zhang H."/>
        </authorList>
    </citation>
    <scope>NUCLEOTIDE SEQUENCE</scope>
    <source>
        <strain evidence="10">KEN1</strain>
    </source>
</reference>
<dbReference type="Gene3D" id="1.10.10.60">
    <property type="entry name" value="Homeodomain-like"/>
    <property type="match status" value="2"/>
</dbReference>
<dbReference type="EMBL" id="JACGWN010000007">
    <property type="protein sequence ID" value="KAL0442285.1"/>
    <property type="molecule type" value="Genomic_DNA"/>
</dbReference>
<feature type="domain" description="HTH myb-type" evidence="9">
    <location>
        <begin position="61"/>
        <end position="115"/>
    </location>
</feature>
<dbReference type="FunFam" id="1.10.10.60:FF:000140">
    <property type="entry name" value="Myb transcription factor"/>
    <property type="match status" value="1"/>
</dbReference>
<feature type="compositionally biased region" description="Polar residues" evidence="7">
    <location>
        <begin position="144"/>
        <end position="153"/>
    </location>
</feature>
<reference evidence="10" key="1">
    <citation type="submission" date="2020-06" db="EMBL/GenBank/DDBJ databases">
        <authorList>
            <person name="Li T."/>
            <person name="Hu X."/>
            <person name="Zhang T."/>
            <person name="Song X."/>
            <person name="Zhang H."/>
            <person name="Dai N."/>
            <person name="Sheng W."/>
            <person name="Hou X."/>
            <person name="Wei L."/>
        </authorList>
    </citation>
    <scope>NUCLEOTIDE SEQUENCE</scope>
    <source>
        <strain evidence="10">KEN1</strain>
        <tissue evidence="10">Leaf</tissue>
    </source>
</reference>
<dbReference type="PANTHER" id="PTHR47997">
    <property type="entry name" value="MYB DOMAIN PROTEIN 55"/>
    <property type="match status" value="1"/>
</dbReference>
<keyword evidence="6" id="KW-0539">Nucleus</keyword>
<dbReference type="InterPro" id="IPR001005">
    <property type="entry name" value="SANT/Myb"/>
</dbReference>
<sequence>MGHHCCSKQKVKRGLWSPEEDERLIRHITTHGHGCWSSVPKLAGLQRCGKSCRLRWINYLRPDLKRGSFTEQEERTIIDVHRILGNRWAQIAKHLPGRTDNEVKNFWNSCIKKKLIAQGLDPNTHNLLSSSSTSRPTSNSNSTKLINSSTPQHTFTLDTTTTTSNSSTLLILPNPIFNDHPAHHHHHMPAVNDGHHNSMLSAPALEFARTASTTSTEITPNTTLMFLSSTGGLNDDNCINWASAATTGILPIMEHQSEEHHEMSQAQRQAEQQMYEGQVYKVINHEQDNQLMMKSAGHEHEYEYEYDEEAGNTLIDGSSNFDFEFVDCGLMAPPVYTTCSLINSMDDQLLGWEC</sequence>
<gene>
    <name evidence="10" type="ORF">Slati_1951200</name>
</gene>
<evidence type="ECO:0000259" key="8">
    <source>
        <dbReference type="PROSITE" id="PS50090"/>
    </source>
</evidence>
<dbReference type="InterPro" id="IPR051953">
    <property type="entry name" value="Plant_SW-associated_TFs"/>
</dbReference>
<keyword evidence="3" id="KW-0805">Transcription regulation</keyword>
<dbReference type="InterPro" id="IPR009057">
    <property type="entry name" value="Homeodomain-like_sf"/>
</dbReference>
<keyword evidence="5" id="KW-0804">Transcription</keyword>
<evidence type="ECO:0000313" key="10">
    <source>
        <dbReference type="EMBL" id="KAL0442285.1"/>
    </source>
</evidence>
<feature type="region of interest" description="Disordered" evidence="7">
    <location>
        <begin position="122"/>
        <end position="160"/>
    </location>
</feature>
<dbReference type="Pfam" id="PF00249">
    <property type="entry name" value="Myb_DNA-binding"/>
    <property type="match status" value="2"/>
</dbReference>
<dbReference type="PANTHER" id="PTHR47997:SF76">
    <property type="entry name" value="OS07G0497500 PROTEIN"/>
    <property type="match status" value="1"/>
</dbReference>
<dbReference type="SMART" id="SM00717">
    <property type="entry name" value="SANT"/>
    <property type="match status" value="2"/>
</dbReference>
<feature type="domain" description="HTH myb-type" evidence="9">
    <location>
        <begin position="8"/>
        <end position="60"/>
    </location>
</feature>
<evidence type="ECO:0000256" key="1">
    <source>
        <dbReference type="ARBA" id="ARBA00004123"/>
    </source>
</evidence>
<evidence type="ECO:0000256" key="2">
    <source>
        <dbReference type="ARBA" id="ARBA00022737"/>
    </source>
</evidence>
<feature type="compositionally biased region" description="Low complexity" evidence="7">
    <location>
        <begin position="122"/>
        <end position="143"/>
    </location>
</feature>
<dbReference type="PROSITE" id="PS50090">
    <property type="entry name" value="MYB_LIKE"/>
    <property type="match status" value="2"/>
</dbReference>
<comment type="subcellular location">
    <subcellularLocation>
        <location evidence="1">Nucleus</location>
    </subcellularLocation>
</comment>
<keyword evidence="4" id="KW-0238">DNA-binding</keyword>
<evidence type="ECO:0000256" key="7">
    <source>
        <dbReference type="SAM" id="MobiDB-lite"/>
    </source>
</evidence>